<evidence type="ECO:0000256" key="1">
    <source>
        <dbReference type="SAM" id="MobiDB-lite"/>
    </source>
</evidence>
<dbReference type="AlphaFoldDB" id="A0A6A7C914"/>
<gene>
    <name evidence="2" type="ORF">K470DRAFT_267436</name>
</gene>
<dbReference type="Proteomes" id="UP000799421">
    <property type="component" value="Unassembled WGS sequence"/>
</dbReference>
<feature type="region of interest" description="Disordered" evidence="1">
    <location>
        <begin position="18"/>
        <end position="37"/>
    </location>
</feature>
<dbReference type="EMBL" id="MU005958">
    <property type="protein sequence ID" value="KAF2863930.1"/>
    <property type="molecule type" value="Genomic_DNA"/>
</dbReference>
<reference evidence="2" key="1">
    <citation type="journal article" date="2020" name="Stud. Mycol.">
        <title>101 Dothideomycetes genomes: a test case for predicting lifestyles and emergence of pathogens.</title>
        <authorList>
            <person name="Haridas S."/>
            <person name="Albert R."/>
            <person name="Binder M."/>
            <person name="Bloem J."/>
            <person name="Labutti K."/>
            <person name="Salamov A."/>
            <person name="Andreopoulos B."/>
            <person name="Baker S."/>
            <person name="Barry K."/>
            <person name="Bills G."/>
            <person name="Bluhm B."/>
            <person name="Cannon C."/>
            <person name="Castanera R."/>
            <person name="Culley D."/>
            <person name="Daum C."/>
            <person name="Ezra D."/>
            <person name="Gonzalez J."/>
            <person name="Henrissat B."/>
            <person name="Kuo A."/>
            <person name="Liang C."/>
            <person name="Lipzen A."/>
            <person name="Lutzoni F."/>
            <person name="Magnuson J."/>
            <person name="Mondo S."/>
            <person name="Nolan M."/>
            <person name="Ohm R."/>
            <person name="Pangilinan J."/>
            <person name="Park H.-J."/>
            <person name="Ramirez L."/>
            <person name="Alfaro M."/>
            <person name="Sun H."/>
            <person name="Tritt A."/>
            <person name="Yoshinaga Y."/>
            <person name="Zwiers L.-H."/>
            <person name="Turgeon B."/>
            <person name="Goodwin S."/>
            <person name="Spatafora J."/>
            <person name="Crous P."/>
            <person name="Grigoriev I."/>
        </authorList>
    </citation>
    <scope>NUCLEOTIDE SEQUENCE</scope>
    <source>
        <strain evidence="2">CBS 480.64</strain>
    </source>
</reference>
<organism evidence="2 3">
    <name type="scientific">Piedraia hortae CBS 480.64</name>
    <dbReference type="NCBI Taxonomy" id="1314780"/>
    <lineage>
        <taxon>Eukaryota</taxon>
        <taxon>Fungi</taxon>
        <taxon>Dikarya</taxon>
        <taxon>Ascomycota</taxon>
        <taxon>Pezizomycotina</taxon>
        <taxon>Dothideomycetes</taxon>
        <taxon>Dothideomycetidae</taxon>
        <taxon>Capnodiales</taxon>
        <taxon>Piedraiaceae</taxon>
        <taxon>Piedraia</taxon>
    </lineage>
</organism>
<protein>
    <submittedName>
        <fullName evidence="2">Uncharacterized protein</fullName>
    </submittedName>
</protein>
<proteinExistence type="predicted"/>
<accession>A0A6A7C914</accession>
<evidence type="ECO:0000313" key="2">
    <source>
        <dbReference type="EMBL" id="KAF2863930.1"/>
    </source>
</evidence>
<sequence>MSINNDEKNTRFASLWSGPLQAYPAPPSTPHSNCDKTPSKGAWLRLLSSSPVKNGHPPEGEWSKVLQSIIQEVFEAKVQAEAEKAEEARREAATSPQVQCFCGGAFPRILTNGGCPGTFPKALRPKHRRQSVCKLQKRLLEREVEWRKKKKEIRAWNFG</sequence>
<name>A0A6A7C914_9PEZI</name>
<keyword evidence="3" id="KW-1185">Reference proteome</keyword>
<evidence type="ECO:0000313" key="3">
    <source>
        <dbReference type="Proteomes" id="UP000799421"/>
    </source>
</evidence>